<protein>
    <submittedName>
        <fullName evidence="1">Uncharacterized protein</fullName>
    </submittedName>
</protein>
<proteinExistence type="predicted"/>
<sequence>MEGSGSTSKNEEIEGFEDDKSRTKIIALAVREAVAVAFGLNDADWDAACRTILQNQLLTSTEKTTIIALNWTNKVNDE</sequence>
<name>A0A397TG96_9GLOM</name>
<dbReference type="OrthoDB" id="2341651at2759"/>
<organism evidence="1 2">
    <name type="scientific">Glomus cerebriforme</name>
    <dbReference type="NCBI Taxonomy" id="658196"/>
    <lineage>
        <taxon>Eukaryota</taxon>
        <taxon>Fungi</taxon>
        <taxon>Fungi incertae sedis</taxon>
        <taxon>Mucoromycota</taxon>
        <taxon>Glomeromycotina</taxon>
        <taxon>Glomeromycetes</taxon>
        <taxon>Glomerales</taxon>
        <taxon>Glomeraceae</taxon>
        <taxon>Glomus</taxon>
    </lineage>
</organism>
<evidence type="ECO:0000313" key="2">
    <source>
        <dbReference type="Proteomes" id="UP000265703"/>
    </source>
</evidence>
<dbReference type="EMBL" id="QKYT01000032">
    <property type="protein sequence ID" value="RIA97263.1"/>
    <property type="molecule type" value="Genomic_DNA"/>
</dbReference>
<comment type="caution">
    <text evidence="1">The sequence shown here is derived from an EMBL/GenBank/DDBJ whole genome shotgun (WGS) entry which is preliminary data.</text>
</comment>
<dbReference type="Proteomes" id="UP000265703">
    <property type="component" value="Unassembled WGS sequence"/>
</dbReference>
<evidence type="ECO:0000313" key="1">
    <source>
        <dbReference type="EMBL" id="RIA97263.1"/>
    </source>
</evidence>
<gene>
    <name evidence="1" type="ORF">C1645_814345</name>
</gene>
<reference evidence="1 2" key="1">
    <citation type="submission" date="2018-06" db="EMBL/GenBank/DDBJ databases">
        <title>Comparative genomics reveals the genomic features of Rhizophagus irregularis, R. cerebriforme, R. diaphanum and Gigaspora rosea, and their symbiotic lifestyle signature.</title>
        <authorList>
            <person name="Morin E."/>
            <person name="San Clemente H."/>
            <person name="Chen E.C.H."/>
            <person name="De La Providencia I."/>
            <person name="Hainaut M."/>
            <person name="Kuo A."/>
            <person name="Kohler A."/>
            <person name="Murat C."/>
            <person name="Tang N."/>
            <person name="Roy S."/>
            <person name="Loubradou J."/>
            <person name="Henrissat B."/>
            <person name="Grigoriev I.V."/>
            <person name="Corradi N."/>
            <person name="Roux C."/>
            <person name="Martin F.M."/>
        </authorList>
    </citation>
    <scope>NUCLEOTIDE SEQUENCE [LARGE SCALE GENOMIC DNA]</scope>
    <source>
        <strain evidence="1 2">DAOM 227022</strain>
    </source>
</reference>
<keyword evidence="2" id="KW-1185">Reference proteome</keyword>
<accession>A0A397TG96</accession>
<dbReference type="AlphaFoldDB" id="A0A397TG96"/>